<keyword evidence="6" id="KW-1185">Reference proteome</keyword>
<comment type="similarity">
    <text evidence="1 3 4">Belongs to the GroES chaperonin family.</text>
</comment>
<dbReference type="PANTHER" id="PTHR10772:SF58">
    <property type="entry name" value="CO-CHAPERONIN GROES"/>
    <property type="match status" value="1"/>
</dbReference>
<dbReference type="GO" id="GO:0051087">
    <property type="term" value="F:protein-folding chaperone binding"/>
    <property type="evidence" value="ECO:0007669"/>
    <property type="project" value="TreeGrafter"/>
</dbReference>
<dbReference type="Proteomes" id="UP000030902">
    <property type="component" value="Chromosome"/>
</dbReference>
<dbReference type="FunFam" id="2.30.33.40:FF:000001">
    <property type="entry name" value="10 kDa chaperonin"/>
    <property type="match status" value="1"/>
</dbReference>
<dbReference type="CDD" id="cd00320">
    <property type="entry name" value="cpn10"/>
    <property type="match status" value="1"/>
</dbReference>
<dbReference type="HAMAP" id="MF_00580">
    <property type="entry name" value="CH10"/>
    <property type="match status" value="1"/>
</dbReference>
<dbReference type="GO" id="GO:0044183">
    <property type="term" value="F:protein folding chaperone"/>
    <property type="evidence" value="ECO:0007669"/>
    <property type="project" value="InterPro"/>
</dbReference>
<keyword evidence="2 3" id="KW-0143">Chaperone</keyword>
<dbReference type="KEGG" id="sox:TM7x_00180"/>
<dbReference type="GO" id="GO:0046872">
    <property type="term" value="F:metal ion binding"/>
    <property type="evidence" value="ECO:0007669"/>
    <property type="project" value="TreeGrafter"/>
</dbReference>
<proteinExistence type="inferred from homology"/>
<dbReference type="InterPro" id="IPR020818">
    <property type="entry name" value="Chaperonin_GroES"/>
</dbReference>
<dbReference type="InterPro" id="IPR037124">
    <property type="entry name" value="Chaperonin_GroES_sf"/>
</dbReference>
<dbReference type="RefSeq" id="WP_039327932.1">
    <property type="nucleotide sequence ID" value="NZ_CP007496.1"/>
</dbReference>
<dbReference type="PRINTS" id="PR00297">
    <property type="entry name" value="CHAPERONIN10"/>
</dbReference>
<evidence type="ECO:0000256" key="2">
    <source>
        <dbReference type="ARBA" id="ARBA00023186"/>
    </source>
</evidence>
<comment type="subcellular location">
    <subcellularLocation>
        <location evidence="3">Cytoplasm</location>
    </subcellularLocation>
</comment>
<name>A0A6S4GQ76_9BACT</name>
<evidence type="ECO:0000313" key="6">
    <source>
        <dbReference type="Proteomes" id="UP000030902"/>
    </source>
</evidence>
<dbReference type="EMBL" id="CP007496">
    <property type="protein sequence ID" value="AJA06278.1"/>
    <property type="molecule type" value="Genomic_DNA"/>
</dbReference>
<accession>A0A6S4GQ76</accession>
<dbReference type="Gene3D" id="2.30.33.40">
    <property type="entry name" value="GroES chaperonin"/>
    <property type="match status" value="1"/>
</dbReference>
<keyword evidence="3" id="KW-0963">Cytoplasm</keyword>
<dbReference type="PANTHER" id="PTHR10772">
    <property type="entry name" value="10 KDA HEAT SHOCK PROTEIN"/>
    <property type="match status" value="1"/>
</dbReference>
<comment type="subunit">
    <text evidence="3">Heptamer of 7 subunits arranged in a ring. Interacts with the chaperonin GroEL.</text>
</comment>
<dbReference type="Pfam" id="PF00166">
    <property type="entry name" value="Cpn10"/>
    <property type="match status" value="1"/>
</dbReference>
<comment type="function">
    <text evidence="3 4">Together with the chaperonin GroEL, plays an essential role in assisting protein folding. The GroEL-GroES system forms a nano-cage that allows encapsulation of the non-native substrate proteins and provides a physical environment optimized to promote and accelerate protein folding. GroES binds to the apical surface of the GroEL ring, thereby capping the opening of the GroEL channel.</text>
</comment>
<protein>
    <recommendedName>
        <fullName evidence="3">Co-chaperonin GroES</fullName>
    </recommendedName>
    <alternativeName>
        <fullName evidence="3">10 kDa chaperonin</fullName>
    </alternativeName>
    <alternativeName>
        <fullName evidence="3">Chaperonin-10</fullName>
        <shortName evidence="3">Cpn10</shortName>
    </alternativeName>
</protein>
<dbReference type="GO" id="GO:0005737">
    <property type="term" value="C:cytoplasm"/>
    <property type="evidence" value="ECO:0007669"/>
    <property type="project" value="UniProtKB-SubCell"/>
</dbReference>
<evidence type="ECO:0000313" key="5">
    <source>
        <dbReference type="EMBL" id="AJA06278.1"/>
    </source>
</evidence>
<organism evidence="5 6">
    <name type="scientific">Candidatus Nanosynbacter lyticus</name>
    <dbReference type="NCBI Taxonomy" id="2093824"/>
    <lineage>
        <taxon>Bacteria</taxon>
        <taxon>Candidatus Saccharimonadota</taxon>
        <taxon>Candidatus Saccharimonadia</taxon>
        <taxon>Candidatus Nanosynbacterales</taxon>
        <taxon>Candidatus Nanosynbacteraceae</taxon>
        <taxon>Candidatus Nanosynbacter</taxon>
    </lineage>
</organism>
<reference evidence="5 6" key="1">
    <citation type="journal article" date="2015" name="Proc. Natl. Acad. Sci. U.S.A.">
        <title>Cultivation of a human-associated TM7 phylotype reveals a reduced genome and epibiotic parasitic lifestyle.</title>
        <authorList>
            <person name="He X."/>
            <person name="McLean J.S."/>
            <person name="Edlund A."/>
            <person name="Yooseph S."/>
            <person name="Hall A.P."/>
            <person name="Liu S.Y."/>
            <person name="Dorrestein P.C."/>
            <person name="Esquenazi E."/>
            <person name="Hunter R.C."/>
            <person name="Cheng G."/>
            <person name="Nelson K.E."/>
            <person name="Lux R."/>
            <person name="Shi W."/>
        </authorList>
    </citation>
    <scope>NUCLEOTIDE SEQUENCE [LARGE SCALE GENOMIC DNA]</scope>
    <source>
        <strain evidence="5 6">TM7x</strain>
    </source>
</reference>
<evidence type="ECO:0000256" key="4">
    <source>
        <dbReference type="RuleBase" id="RU000535"/>
    </source>
</evidence>
<gene>
    <name evidence="3" type="primary">groES</name>
    <name evidence="3" type="synonym">groS</name>
    <name evidence="5" type="ORF">TM7x_00180</name>
</gene>
<evidence type="ECO:0000256" key="1">
    <source>
        <dbReference type="ARBA" id="ARBA00006975"/>
    </source>
</evidence>
<dbReference type="GO" id="GO:0051082">
    <property type="term" value="F:unfolded protein binding"/>
    <property type="evidence" value="ECO:0007669"/>
    <property type="project" value="TreeGrafter"/>
</dbReference>
<dbReference type="AlphaFoldDB" id="A0A6S4GQ76"/>
<dbReference type="SUPFAM" id="SSF50129">
    <property type="entry name" value="GroES-like"/>
    <property type="match status" value="1"/>
</dbReference>
<dbReference type="GO" id="GO:0005524">
    <property type="term" value="F:ATP binding"/>
    <property type="evidence" value="ECO:0007669"/>
    <property type="project" value="InterPro"/>
</dbReference>
<dbReference type="InterPro" id="IPR011032">
    <property type="entry name" value="GroES-like_sf"/>
</dbReference>
<dbReference type="SMART" id="SM00883">
    <property type="entry name" value="Cpn10"/>
    <property type="match status" value="1"/>
</dbReference>
<sequence>MSVPIQPLGDRVVAVREEAKTQTASGIYLPDNAKEKPIIAEIKAVGGDVKNVKIGDRIIYKEYSTTDLKIDGTEYLIVREEDILATVV</sequence>
<evidence type="ECO:0000256" key="3">
    <source>
        <dbReference type="HAMAP-Rule" id="MF_00580"/>
    </source>
</evidence>